<sequence>MFDRKMIHDGVTNNFTFVCLGQRVMLKPLSPREIARVKLKRERKKEKGKETVGEKGKSLNRKEQKRVRTKCLKNSSCLPKRCTSRVATLERYRAPHGLDTWSMKQVMEGFELDIHGKKTFENKVSIDLPFKSPYVQMLHDRAQLHMGKEGDLV</sequence>
<feature type="compositionally biased region" description="Basic and acidic residues" evidence="1">
    <location>
        <begin position="45"/>
        <end position="62"/>
    </location>
</feature>
<protein>
    <submittedName>
        <fullName evidence="2">Uncharacterized protein</fullName>
    </submittedName>
</protein>
<dbReference type="AlphaFoldDB" id="A0A371HHH2"/>
<reference evidence="2" key="1">
    <citation type="submission" date="2018-05" db="EMBL/GenBank/DDBJ databases">
        <title>Draft genome of Mucuna pruriens seed.</title>
        <authorList>
            <person name="Nnadi N.E."/>
            <person name="Vos R."/>
            <person name="Hasami M.H."/>
            <person name="Devisetty U.K."/>
            <person name="Aguiy J.C."/>
        </authorList>
    </citation>
    <scope>NUCLEOTIDE SEQUENCE [LARGE SCALE GENOMIC DNA]</scope>
    <source>
        <strain evidence="2">JCA_2017</strain>
    </source>
</reference>
<proteinExistence type="predicted"/>
<keyword evidence="3" id="KW-1185">Reference proteome</keyword>
<gene>
    <name evidence="2" type="ORF">CR513_14329</name>
</gene>
<feature type="non-terminal residue" evidence="2">
    <location>
        <position position="1"/>
    </location>
</feature>
<comment type="caution">
    <text evidence="2">The sequence shown here is derived from an EMBL/GenBank/DDBJ whole genome shotgun (WGS) entry which is preliminary data.</text>
</comment>
<evidence type="ECO:0000313" key="2">
    <source>
        <dbReference type="EMBL" id="RDY02248.1"/>
    </source>
</evidence>
<name>A0A371HHH2_MUCPR</name>
<dbReference type="EMBL" id="QJKJ01002571">
    <property type="protein sequence ID" value="RDY02248.1"/>
    <property type="molecule type" value="Genomic_DNA"/>
</dbReference>
<accession>A0A371HHH2</accession>
<dbReference type="Proteomes" id="UP000257109">
    <property type="component" value="Unassembled WGS sequence"/>
</dbReference>
<organism evidence="2 3">
    <name type="scientific">Mucuna pruriens</name>
    <name type="common">Velvet bean</name>
    <name type="synonym">Dolichos pruriens</name>
    <dbReference type="NCBI Taxonomy" id="157652"/>
    <lineage>
        <taxon>Eukaryota</taxon>
        <taxon>Viridiplantae</taxon>
        <taxon>Streptophyta</taxon>
        <taxon>Embryophyta</taxon>
        <taxon>Tracheophyta</taxon>
        <taxon>Spermatophyta</taxon>
        <taxon>Magnoliopsida</taxon>
        <taxon>eudicotyledons</taxon>
        <taxon>Gunneridae</taxon>
        <taxon>Pentapetalae</taxon>
        <taxon>rosids</taxon>
        <taxon>fabids</taxon>
        <taxon>Fabales</taxon>
        <taxon>Fabaceae</taxon>
        <taxon>Papilionoideae</taxon>
        <taxon>50 kb inversion clade</taxon>
        <taxon>NPAAA clade</taxon>
        <taxon>indigoferoid/millettioid clade</taxon>
        <taxon>Phaseoleae</taxon>
        <taxon>Mucuna</taxon>
    </lineage>
</organism>
<feature type="region of interest" description="Disordered" evidence="1">
    <location>
        <begin position="40"/>
        <end position="66"/>
    </location>
</feature>
<evidence type="ECO:0000313" key="3">
    <source>
        <dbReference type="Proteomes" id="UP000257109"/>
    </source>
</evidence>
<evidence type="ECO:0000256" key="1">
    <source>
        <dbReference type="SAM" id="MobiDB-lite"/>
    </source>
</evidence>